<feature type="domain" description="Type VII secretion system protein EssD-like" evidence="1">
    <location>
        <begin position="79"/>
        <end position="201"/>
    </location>
</feature>
<dbReference type="InterPro" id="IPR044929">
    <property type="entry name" value="DNA/RNA_non-sp_Endonuclease_sf"/>
</dbReference>
<name>A0A2T0BDV6_9CLOT</name>
<dbReference type="OrthoDB" id="7182479at2"/>
<organism evidence="2 3">
    <name type="scientific">Clostridium vincentii</name>
    <dbReference type="NCBI Taxonomy" id="52704"/>
    <lineage>
        <taxon>Bacteria</taxon>
        <taxon>Bacillati</taxon>
        <taxon>Bacillota</taxon>
        <taxon>Clostridia</taxon>
        <taxon>Eubacteriales</taxon>
        <taxon>Clostridiaceae</taxon>
        <taxon>Clostridium</taxon>
    </lineage>
</organism>
<dbReference type="Gene3D" id="3.40.570.10">
    <property type="entry name" value="Extracellular Endonuclease, subunit A"/>
    <property type="match status" value="1"/>
</dbReference>
<dbReference type="RefSeq" id="WP_106060031.1">
    <property type="nucleotide sequence ID" value="NZ_PVXQ01000021.1"/>
</dbReference>
<dbReference type="InterPro" id="IPR044927">
    <property type="entry name" value="Endonuclea_NS_2"/>
</dbReference>
<dbReference type="GO" id="GO:0016787">
    <property type="term" value="F:hydrolase activity"/>
    <property type="evidence" value="ECO:0007669"/>
    <property type="project" value="UniProtKB-KW"/>
</dbReference>
<evidence type="ECO:0000313" key="3">
    <source>
        <dbReference type="Proteomes" id="UP000239471"/>
    </source>
</evidence>
<keyword evidence="2" id="KW-0378">Hydrolase</keyword>
<sequence>MIEGLSMALKETVQDESSFTDFTPSFDKELQSDVMSFEDADRPFNYANDTNDVYEENVSRYDTDDNGKTYKENGELLANDTYEINEYRYVTDDKARIISVEGDLHLSNTERKTINEDNVGGEDKRETDDRGHLIADRFNGSNKIENLVPMDANLNRGDFKKNENLLADALSDGREVTLKVEPTYEGDSKRPTSFTVTDSIDGAQKVVVFANERKGV</sequence>
<dbReference type="EC" id="3.1.-.-" evidence="2"/>
<dbReference type="Pfam" id="PF13930">
    <property type="entry name" value="Endonuclea_NS_2"/>
    <property type="match status" value="1"/>
</dbReference>
<reference evidence="2 3" key="1">
    <citation type="submission" date="2018-03" db="EMBL/GenBank/DDBJ databases">
        <title>Genome sequence of Clostridium vincentii DSM 10228.</title>
        <authorList>
            <person name="Poehlein A."/>
            <person name="Daniel R."/>
        </authorList>
    </citation>
    <scope>NUCLEOTIDE SEQUENCE [LARGE SCALE GENOMIC DNA]</scope>
    <source>
        <strain evidence="2 3">DSM 10228</strain>
    </source>
</reference>
<protein>
    <submittedName>
        <fullName evidence="2">Putative ribonuclease YeeF</fullName>
        <ecNumber evidence="2">3.1.-.-</ecNumber>
    </submittedName>
</protein>
<dbReference type="Proteomes" id="UP000239471">
    <property type="component" value="Unassembled WGS sequence"/>
</dbReference>
<gene>
    <name evidence="2" type="primary">yeeF</name>
    <name evidence="2" type="ORF">CLVI_20670</name>
</gene>
<comment type="caution">
    <text evidence="2">The sequence shown here is derived from an EMBL/GenBank/DDBJ whole genome shotgun (WGS) entry which is preliminary data.</text>
</comment>
<keyword evidence="3" id="KW-1185">Reference proteome</keyword>
<evidence type="ECO:0000259" key="1">
    <source>
        <dbReference type="Pfam" id="PF13930"/>
    </source>
</evidence>
<evidence type="ECO:0000313" key="2">
    <source>
        <dbReference type="EMBL" id="PRR82002.1"/>
    </source>
</evidence>
<dbReference type="AlphaFoldDB" id="A0A2T0BDV6"/>
<dbReference type="EMBL" id="PVXQ01000021">
    <property type="protein sequence ID" value="PRR82002.1"/>
    <property type="molecule type" value="Genomic_DNA"/>
</dbReference>
<accession>A0A2T0BDV6</accession>
<proteinExistence type="predicted"/>